<organism evidence="2">
    <name type="scientific">Solanum lycopersicum</name>
    <name type="common">Tomato</name>
    <name type="synonym">Lycopersicon esculentum</name>
    <dbReference type="NCBI Taxonomy" id="4081"/>
    <lineage>
        <taxon>Eukaryota</taxon>
        <taxon>Viridiplantae</taxon>
        <taxon>Streptophyta</taxon>
        <taxon>Embryophyta</taxon>
        <taxon>Tracheophyta</taxon>
        <taxon>Spermatophyta</taxon>
        <taxon>Magnoliopsida</taxon>
        <taxon>eudicotyledons</taxon>
        <taxon>Gunneridae</taxon>
        <taxon>Pentapetalae</taxon>
        <taxon>asterids</taxon>
        <taxon>lamiids</taxon>
        <taxon>Solanales</taxon>
        <taxon>Solanaceae</taxon>
        <taxon>Solanoideae</taxon>
        <taxon>Solaneae</taxon>
        <taxon>Solanum</taxon>
        <taxon>Solanum subgen. Lycopersicon</taxon>
    </lineage>
</organism>
<keyword evidence="1" id="KW-0732">Signal</keyword>
<dbReference type="OMA" id="IGIEGHI"/>
<evidence type="ECO:0000313" key="2">
    <source>
        <dbReference type="EnsemblPlants" id="Solyc09g092750.3.1"/>
    </source>
</evidence>
<proteinExistence type="predicted"/>
<dbReference type="EnsemblPlants" id="Solyc09g092750.3.1">
    <property type="protein sequence ID" value="Solyc09g092750.3.1"/>
    <property type="gene ID" value="Solyc09g092750.3"/>
</dbReference>
<dbReference type="Gramene" id="Solyc09g092750.3.1">
    <property type="protein sequence ID" value="Solyc09g092750.3.1"/>
    <property type="gene ID" value="Solyc09g092750.3"/>
</dbReference>
<feature type="signal peptide" evidence="1">
    <location>
        <begin position="1"/>
        <end position="23"/>
    </location>
</feature>
<dbReference type="PaxDb" id="4081-Solyc09g092750.2.1"/>
<reference evidence="2" key="2">
    <citation type="submission" date="2019-01" db="UniProtKB">
        <authorList>
            <consortium name="EnsemblPlants"/>
        </authorList>
    </citation>
    <scope>IDENTIFICATION</scope>
    <source>
        <strain evidence="2">cv. Heinz 1706</strain>
    </source>
</reference>
<evidence type="ECO:0000313" key="3">
    <source>
        <dbReference type="Proteomes" id="UP000004994"/>
    </source>
</evidence>
<name>A0A3Q7IAA4_SOLLC</name>
<dbReference type="InParanoid" id="A0A3Q7IAA4"/>
<keyword evidence="3" id="KW-1185">Reference proteome</keyword>
<sequence length="75" mass="7482">MGSKAFLLIILSIFLVISSEVASRKLAQSSITSLEEGLALPPIGGGLPGIGAPIATRGMVDKEGLLGIGAPIGLP</sequence>
<accession>A0A3Q7IAA4</accession>
<evidence type="ECO:0000256" key="1">
    <source>
        <dbReference type="SAM" id="SignalP"/>
    </source>
</evidence>
<protein>
    <submittedName>
        <fullName evidence="2">Uncharacterized protein</fullName>
    </submittedName>
</protein>
<reference evidence="2" key="1">
    <citation type="journal article" date="2012" name="Nature">
        <title>The tomato genome sequence provides insights into fleshy fruit evolution.</title>
        <authorList>
            <consortium name="Tomato Genome Consortium"/>
        </authorList>
    </citation>
    <scope>NUCLEOTIDE SEQUENCE [LARGE SCALE GENOMIC DNA]</scope>
    <source>
        <strain evidence="2">cv. Heinz 1706</strain>
    </source>
</reference>
<feature type="chain" id="PRO_5018530482" evidence="1">
    <location>
        <begin position="24"/>
        <end position="75"/>
    </location>
</feature>
<dbReference type="Proteomes" id="UP000004994">
    <property type="component" value="Chromosome 9"/>
</dbReference>
<dbReference type="AlphaFoldDB" id="A0A3Q7IAA4"/>